<dbReference type="Pfam" id="PF04203">
    <property type="entry name" value="Sortase"/>
    <property type="match status" value="1"/>
</dbReference>
<dbReference type="EMBL" id="FZNR01000023">
    <property type="protein sequence ID" value="SNS75557.1"/>
    <property type="molecule type" value="Genomic_DNA"/>
</dbReference>
<evidence type="ECO:0000256" key="1">
    <source>
        <dbReference type="ARBA" id="ARBA00022801"/>
    </source>
</evidence>
<feature type="compositionally biased region" description="Low complexity" evidence="3">
    <location>
        <begin position="259"/>
        <end position="290"/>
    </location>
</feature>
<protein>
    <submittedName>
        <fullName evidence="4">LPXTG-site transpeptidase (Sortase) family protein</fullName>
    </submittedName>
</protein>
<keyword evidence="5" id="KW-1185">Reference proteome</keyword>
<feature type="active site" description="Proton donor/acceptor" evidence="2">
    <location>
        <position position="699"/>
    </location>
</feature>
<evidence type="ECO:0000256" key="2">
    <source>
        <dbReference type="PIRSR" id="PIRSR605754-1"/>
    </source>
</evidence>
<name>A0A239H2E4_9ACTN</name>
<dbReference type="AlphaFoldDB" id="A0A239H2E4"/>
<dbReference type="Proteomes" id="UP000198415">
    <property type="component" value="Unassembled WGS sequence"/>
</dbReference>
<dbReference type="InterPro" id="IPR023365">
    <property type="entry name" value="Sortase_dom-sf"/>
</dbReference>
<organism evidence="4 5">
    <name type="scientific">Actinoplanes regularis</name>
    <dbReference type="NCBI Taxonomy" id="52697"/>
    <lineage>
        <taxon>Bacteria</taxon>
        <taxon>Bacillati</taxon>
        <taxon>Actinomycetota</taxon>
        <taxon>Actinomycetes</taxon>
        <taxon>Micromonosporales</taxon>
        <taxon>Micromonosporaceae</taxon>
        <taxon>Actinoplanes</taxon>
    </lineage>
</organism>
<feature type="compositionally biased region" description="Basic and acidic residues" evidence="3">
    <location>
        <begin position="546"/>
        <end position="560"/>
    </location>
</feature>
<feature type="compositionally biased region" description="Polar residues" evidence="3">
    <location>
        <begin position="117"/>
        <end position="126"/>
    </location>
</feature>
<dbReference type="InterPro" id="IPR005754">
    <property type="entry name" value="Sortase"/>
</dbReference>
<feature type="compositionally biased region" description="Low complexity" evidence="3">
    <location>
        <begin position="419"/>
        <end position="443"/>
    </location>
</feature>
<proteinExistence type="predicted"/>
<feature type="region of interest" description="Disordered" evidence="3">
    <location>
        <begin position="1"/>
        <end position="128"/>
    </location>
</feature>
<evidence type="ECO:0000313" key="4">
    <source>
        <dbReference type="EMBL" id="SNS75557.1"/>
    </source>
</evidence>
<feature type="region of interest" description="Disordered" evidence="3">
    <location>
        <begin position="500"/>
        <end position="560"/>
    </location>
</feature>
<feature type="active site" description="Acyl-thioester intermediate" evidence="2">
    <location>
        <position position="765"/>
    </location>
</feature>
<dbReference type="Gene3D" id="2.40.260.10">
    <property type="entry name" value="Sortase"/>
    <property type="match status" value="1"/>
</dbReference>
<feature type="compositionally biased region" description="Low complexity" evidence="3">
    <location>
        <begin position="299"/>
        <end position="329"/>
    </location>
</feature>
<feature type="region of interest" description="Disordered" evidence="3">
    <location>
        <begin position="158"/>
        <end position="469"/>
    </location>
</feature>
<sequence length="804" mass="81621">MTSTPAEFPGTTAGRGRHRAPDAEAQTAYIPRMSDASPDGVPGGPLTPPVGLGTNVSPSPAGSPRAARIPGIGTNRPGESDTPNSPVPGAAQPTSAAGPDTGVAQPGAVAARPDTGTGATTGSPNADTAILQVDEAAQRRIQTAQAEVGLDEVTAAAAAARRRAAMPPDTPPASPSFVAAANSEPRAANPIPVRPEAGPGVADTQQIPSVGTAFPATVPAAPPTAAPPVSPAAQATPSGGPSWNNEPTRPQSPAPAPAPAAWTPESARPATPAPAAWTPESSGPGSPAPATWTAESAQPASPATTGWPTGPATGAWNAAGAATTAGWNAEPTRQTAPVSGRHDVEPSAPSGGTPWGPETTGRSETPGAWAPNGNINGAVTAPESPWNAAQATQPAAPATWAPSGGTPGPEAASTGLARAGGPPTVPSSPVAAPSSPVAPRVPTMGTANTRWMSNEPAETGLSPSSLNSDSSVTRIIRTIDAPTGVLPALTQGAPLPGKLTALPPGGAAQAARDAAGPEAALGAASVEANPATPGEPADEPEQPAEPPKRGEKVVKLRPEQTDEGYKSVYSELTRPTTASRIRSGVRGAGELLITFGLIVLLFAGYEVFGNSAAVQNKQDSLDDQLAQSWADPAVSPSATTVKGPAAPGENLVGRLYIPKLDKEWVVVNGVRKQDIEFAPGHYPETALPGQVGNFSVAGHRIKKIFWRIDELKPGDVIGVETRDNWYIYHVYGQQVVRPNQVEVVAAVPNEPDATPTKKLLTLTTCNPKFNNYQRLIVHAELVKTVPRDQTKPDAGKPAEMKTKA</sequence>
<reference evidence="4 5" key="1">
    <citation type="submission" date="2017-06" db="EMBL/GenBank/DDBJ databases">
        <authorList>
            <person name="Kim H.J."/>
            <person name="Triplett B.A."/>
        </authorList>
    </citation>
    <scope>NUCLEOTIDE SEQUENCE [LARGE SCALE GENOMIC DNA]</scope>
    <source>
        <strain evidence="4 5">DSM 43151</strain>
    </source>
</reference>
<dbReference type="CDD" id="cd05830">
    <property type="entry name" value="Sortase_E"/>
    <property type="match status" value="1"/>
</dbReference>
<dbReference type="InterPro" id="IPR053465">
    <property type="entry name" value="Sortase_Class_E"/>
</dbReference>
<dbReference type="GO" id="GO:0016787">
    <property type="term" value="F:hydrolase activity"/>
    <property type="evidence" value="ECO:0007669"/>
    <property type="project" value="UniProtKB-KW"/>
</dbReference>
<dbReference type="NCBIfam" id="NF033747">
    <property type="entry name" value="class_E_sortase"/>
    <property type="match status" value="1"/>
</dbReference>
<keyword evidence="1" id="KW-0378">Hydrolase</keyword>
<dbReference type="SUPFAM" id="SSF63817">
    <property type="entry name" value="Sortase"/>
    <property type="match status" value="1"/>
</dbReference>
<dbReference type="InterPro" id="IPR042003">
    <property type="entry name" value="Sortase_E"/>
</dbReference>
<feature type="compositionally biased region" description="Polar residues" evidence="3">
    <location>
        <begin position="239"/>
        <end position="249"/>
    </location>
</feature>
<feature type="compositionally biased region" description="Low complexity" evidence="3">
    <location>
        <begin position="505"/>
        <end position="524"/>
    </location>
</feature>
<feature type="compositionally biased region" description="Pro residues" evidence="3">
    <location>
        <begin position="220"/>
        <end position="230"/>
    </location>
</feature>
<feature type="compositionally biased region" description="Low complexity" evidence="3">
    <location>
        <begin position="385"/>
        <end position="402"/>
    </location>
</feature>
<evidence type="ECO:0000313" key="5">
    <source>
        <dbReference type="Proteomes" id="UP000198415"/>
    </source>
</evidence>
<evidence type="ECO:0000256" key="3">
    <source>
        <dbReference type="SAM" id="MobiDB-lite"/>
    </source>
</evidence>
<accession>A0A239H2E4</accession>
<gene>
    <name evidence="4" type="ORF">SAMN06264365_12326</name>
</gene>
<dbReference type="NCBIfam" id="TIGR01076">
    <property type="entry name" value="sortase_fam"/>
    <property type="match status" value="1"/>
</dbReference>